<evidence type="ECO:0000313" key="1">
    <source>
        <dbReference type="EMBL" id="KOC61202.1"/>
    </source>
</evidence>
<sequence>MLLDYFLWEYLKNVVYCEPPTTPEDIVTNRDNCPSFPVRPFKESTRDRGLG</sequence>
<reference evidence="1 2" key="1">
    <citation type="submission" date="2015-07" db="EMBL/GenBank/DDBJ databases">
        <title>The genome of Habropoda laboriosa.</title>
        <authorList>
            <person name="Pan H."/>
            <person name="Kapheim K."/>
        </authorList>
    </citation>
    <scope>NUCLEOTIDE SEQUENCE [LARGE SCALE GENOMIC DNA]</scope>
    <source>
        <strain evidence="1">0110345459</strain>
    </source>
</reference>
<evidence type="ECO:0000313" key="2">
    <source>
        <dbReference type="Proteomes" id="UP000053825"/>
    </source>
</evidence>
<dbReference type="Proteomes" id="UP000053825">
    <property type="component" value="Unassembled WGS sequence"/>
</dbReference>
<accession>A0A0L7QRF1</accession>
<protein>
    <submittedName>
        <fullName evidence="1">Uncharacterized protein</fullName>
    </submittedName>
</protein>
<proteinExistence type="predicted"/>
<name>A0A0L7QRF1_9HYME</name>
<gene>
    <name evidence="1" type="ORF">WH47_07101</name>
</gene>
<dbReference type="EMBL" id="KQ414780">
    <property type="protein sequence ID" value="KOC61202.1"/>
    <property type="molecule type" value="Genomic_DNA"/>
</dbReference>
<dbReference type="AlphaFoldDB" id="A0A0L7QRF1"/>
<organism evidence="1 2">
    <name type="scientific">Habropoda laboriosa</name>
    <dbReference type="NCBI Taxonomy" id="597456"/>
    <lineage>
        <taxon>Eukaryota</taxon>
        <taxon>Metazoa</taxon>
        <taxon>Ecdysozoa</taxon>
        <taxon>Arthropoda</taxon>
        <taxon>Hexapoda</taxon>
        <taxon>Insecta</taxon>
        <taxon>Pterygota</taxon>
        <taxon>Neoptera</taxon>
        <taxon>Endopterygota</taxon>
        <taxon>Hymenoptera</taxon>
        <taxon>Apocrita</taxon>
        <taxon>Aculeata</taxon>
        <taxon>Apoidea</taxon>
        <taxon>Anthophila</taxon>
        <taxon>Apidae</taxon>
        <taxon>Habropoda</taxon>
    </lineage>
</organism>
<keyword evidence="2" id="KW-1185">Reference proteome</keyword>